<dbReference type="Proteomes" id="UP000198211">
    <property type="component" value="Unassembled WGS sequence"/>
</dbReference>
<feature type="domain" description="Major facilitator superfamily (MFS) profile" evidence="7">
    <location>
        <begin position="1"/>
        <end position="64"/>
    </location>
</feature>
<protein>
    <submittedName>
        <fullName evidence="8">Major Facilitator Superfamily (MFS) transporter</fullName>
    </submittedName>
</protein>
<dbReference type="PANTHER" id="PTHR48022">
    <property type="entry name" value="PLASTIDIC GLUCOSE TRANSPORTER 4"/>
    <property type="match status" value="1"/>
</dbReference>
<evidence type="ECO:0000256" key="6">
    <source>
        <dbReference type="SAM" id="Phobius"/>
    </source>
</evidence>
<feature type="non-terminal residue" evidence="8">
    <location>
        <position position="1"/>
    </location>
</feature>
<evidence type="ECO:0000256" key="2">
    <source>
        <dbReference type="ARBA" id="ARBA00010992"/>
    </source>
</evidence>
<dbReference type="SUPFAM" id="SSF103473">
    <property type="entry name" value="MFS general substrate transporter"/>
    <property type="match status" value="1"/>
</dbReference>
<dbReference type="InterPro" id="IPR020846">
    <property type="entry name" value="MFS_dom"/>
</dbReference>
<evidence type="ECO:0000313" key="8">
    <source>
        <dbReference type="EMBL" id="OWY93674.1"/>
    </source>
</evidence>
<proteinExistence type="inferred from homology"/>
<dbReference type="InterPro" id="IPR036259">
    <property type="entry name" value="MFS_trans_sf"/>
</dbReference>
<dbReference type="InterPro" id="IPR050360">
    <property type="entry name" value="MFS_Sugar_Transporters"/>
</dbReference>
<gene>
    <name evidence="8" type="ORF">PHMEG_00036847</name>
</gene>
<evidence type="ECO:0000256" key="4">
    <source>
        <dbReference type="ARBA" id="ARBA00022989"/>
    </source>
</evidence>
<sequence>WIYCSEIFPMNVRATAASLSTAANCMTEVVKLFPYLNINGVFFMFARLSICCGLFVYYWCPETKGLLLEDIEELFHARASGKSPSYVEAKSPVIVNEYTTLIDRC</sequence>
<keyword evidence="3 6" id="KW-0812">Transmembrane</keyword>
<evidence type="ECO:0000256" key="1">
    <source>
        <dbReference type="ARBA" id="ARBA00004141"/>
    </source>
</evidence>
<dbReference type="EMBL" id="NBNE01015656">
    <property type="protein sequence ID" value="OWY93674.1"/>
    <property type="molecule type" value="Genomic_DNA"/>
</dbReference>
<keyword evidence="5 6" id="KW-0472">Membrane</keyword>
<evidence type="ECO:0000256" key="5">
    <source>
        <dbReference type="ARBA" id="ARBA00023136"/>
    </source>
</evidence>
<dbReference type="PANTHER" id="PTHR48022:SF2">
    <property type="entry name" value="PLASTIDIC GLUCOSE TRANSPORTER 4"/>
    <property type="match status" value="1"/>
</dbReference>
<evidence type="ECO:0000256" key="3">
    <source>
        <dbReference type="ARBA" id="ARBA00022692"/>
    </source>
</evidence>
<comment type="subcellular location">
    <subcellularLocation>
        <location evidence="1">Membrane</location>
        <topology evidence="1">Multi-pass membrane protein</topology>
    </subcellularLocation>
</comment>
<dbReference type="GO" id="GO:0016020">
    <property type="term" value="C:membrane"/>
    <property type="evidence" value="ECO:0007669"/>
    <property type="project" value="UniProtKB-SubCell"/>
</dbReference>
<evidence type="ECO:0000313" key="9">
    <source>
        <dbReference type="Proteomes" id="UP000198211"/>
    </source>
</evidence>
<keyword evidence="9" id="KW-1185">Reference proteome</keyword>
<dbReference type="Gene3D" id="1.20.1250.20">
    <property type="entry name" value="MFS general substrate transporter like domains"/>
    <property type="match status" value="1"/>
</dbReference>
<dbReference type="Pfam" id="PF00083">
    <property type="entry name" value="Sugar_tr"/>
    <property type="match status" value="1"/>
</dbReference>
<keyword evidence="4 6" id="KW-1133">Transmembrane helix</keyword>
<comment type="caution">
    <text evidence="8">The sequence shown here is derived from an EMBL/GenBank/DDBJ whole genome shotgun (WGS) entry which is preliminary data.</text>
</comment>
<accession>A0A225UKN2</accession>
<dbReference type="OrthoDB" id="6612291at2759"/>
<feature type="transmembrane region" description="Helical" evidence="6">
    <location>
        <begin position="41"/>
        <end position="60"/>
    </location>
</feature>
<dbReference type="AlphaFoldDB" id="A0A225UKN2"/>
<organism evidence="8 9">
    <name type="scientific">Phytophthora megakarya</name>
    <dbReference type="NCBI Taxonomy" id="4795"/>
    <lineage>
        <taxon>Eukaryota</taxon>
        <taxon>Sar</taxon>
        <taxon>Stramenopiles</taxon>
        <taxon>Oomycota</taxon>
        <taxon>Peronosporomycetes</taxon>
        <taxon>Peronosporales</taxon>
        <taxon>Peronosporaceae</taxon>
        <taxon>Phytophthora</taxon>
    </lineage>
</organism>
<evidence type="ECO:0000259" key="7">
    <source>
        <dbReference type="PROSITE" id="PS50850"/>
    </source>
</evidence>
<comment type="similarity">
    <text evidence="2">Belongs to the major facilitator superfamily. Sugar transporter (TC 2.A.1.1) family.</text>
</comment>
<dbReference type="GO" id="GO:0005351">
    <property type="term" value="F:carbohydrate:proton symporter activity"/>
    <property type="evidence" value="ECO:0007669"/>
    <property type="project" value="TreeGrafter"/>
</dbReference>
<reference evidence="9" key="1">
    <citation type="submission" date="2017-03" db="EMBL/GenBank/DDBJ databases">
        <title>Phytopthora megakarya and P. palmivora, two closely related causual agents of cacao black pod achieved similar genome size and gene model numbers by different mechanisms.</title>
        <authorList>
            <person name="Ali S."/>
            <person name="Shao J."/>
            <person name="Larry D.J."/>
            <person name="Kronmiller B."/>
            <person name="Shen D."/>
            <person name="Strem M.D."/>
            <person name="Melnick R.L."/>
            <person name="Guiltinan M.J."/>
            <person name="Tyler B.M."/>
            <person name="Meinhardt L.W."/>
            <person name="Bailey B.A."/>
        </authorList>
    </citation>
    <scope>NUCLEOTIDE SEQUENCE [LARGE SCALE GENOMIC DNA]</scope>
    <source>
        <strain evidence="9">zdho120</strain>
    </source>
</reference>
<dbReference type="InterPro" id="IPR005828">
    <property type="entry name" value="MFS_sugar_transport-like"/>
</dbReference>
<dbReference type="STRING" id="4795.A0A225UKN2"/>
<name>A0A225UKN2_9STRA</name>
<dbReference type="PROSITE" id="PS50850">
    <property type="entry name" value="MFS"/>
    <property type="match status" value="1"/>
</dbReference>